<accession>A0A1L7XCD0</accession>
<sequence>MSKLRPDGSFHSGTWDATLKRPIVAQSTKIQLRENFVPQRKPLPLSPTSPTLTTIRGDQYFGPPDVDILITNIHESGGTYRSARPFPLEKVLWQVMKVVREEGLEIHASTATTYGVTLVFAHELDGRKGFSFVTDRISNGLWGEA</sequence>
<dbReference type="EMBL" id="FJOG01000021">
    <property type="protein sequence ID" value="CZR62689.1"/>
    <property type="molecule type" value="Genomic_DNA"/>
</dbReference>
<proteinExistence type="predicted"/>
<dbReference type="Proteomes" id="UP000184330">
    <property type="component" value="Unassembled WGS sequence"/>
</dbReference>
<organism evidence="1 2">
    <name type="scientific">Phialocephala subalpina</name>
    <dbReference type="NCBI Taxonomy" id="576137"/>
    <lineage>
        <taxon>Eukaryota</taxon>
        <taxon>Fungi</taxon>
        <taxon>Dikarya</taxon>
        <taxon>Ascomycota</taxon>
        <taxon>Pezizomycotina</taxon>
        <taxon>Leotiomycetes</taxon>
        <taxon>Helotiales</taxon>
        <taxon>Mollisiaceae</taxon>
        <taxon>Phialocephala</taxon>
        <taxon>Phialocephala fortinii species complex</taxon>
    </lineage>
</organism>
<dbReference type="OrthoDB" id="3518210at2759"/>
<protein>
    <submittedName>
        <fullName evidence="1">Uncharacterized protein</fullName>
    </submittedName>
</protein>
<evidence type="ECO:0000313" key="2">
    <source>
        <dbReference type="Proteomes" id="UP000184330"/>
    </source>
</evidence>
<keyword evidence="2" id="KW-1185">Reference proteome</keyword>
<evidence type="ECO:0000313" key="1">
    <source>
        <dbReference type="EMBL" id="CZR62689.1"/>
    </source>
</evidence>
<reference evidence="1 2" key="1">
    <citation type="submission" date="2016-03" db="EMBL/GenBank/DDBJ databases">
        <authorList>
            <person name="Ploux O."/>
        </authorList>
    </citation>
    <scope>NUCLEOTIDE SEQUENCE [LARGE SCALE GENOMIC DNA]</scope>
    <source>
        <strain evidence="1 2">UAMH 11012</strain>
    </source>
</reference>
<name>A0A1L7XCD0_9HELO</name>
<gene>
    <name evidence="1" type="ORF">PAC_12586</name>
</gene>
<dbReference type="AlphaFoldDB" id="A0A1L7XCD0"/>